<dbReference type="CDD" id="cd00065">
    <property type="entry name" value="FYVE_like_SF"/>
    <property type="match status" value="1"/>
</dbReference>
<feature type="compositionally biased region" description="Polar residues" evidence="1">
    <location>
        <begin position="434"/>
        <end position="444"/>
    </location>
</feature>
<sequence length="716" mass="80401">MLRTNGKDFMSLPDRMDAARPPKTSHTANGVPVLQLTTEQEDELRNVEQQLLTQYLARYEEHTTQQNRSVDFRHWKLVRQAQGVKAYRRRNHAPRPDGEAAAASIAPMMLVLGSIEGTMEDALYGSIWNSRDERGMRTYYTKDGVTDAAVLYTVEHPTITKPFRSLALKWSHKRASRSAALIKDRDFVFLGATGILRQRNGERIGYELLHSLKIPAFPPIGDGTIVRAELLSCSFYRPLQGGRVEVFHQVSFNAGGDLLSMLAWNQAIELFVSLAAVIECSINKKLVRAVTWSHEHRRAQVWDRQDRRCGHCSKSVVSLERKCGLCHHLVCPPCSVRRDIFPPRHGLPPVARIFCKTCLTTVIRDDASKYILRDIFEFERRAAAARELDDASSAGSERRDLLGALPQRPDITRETLTVRRRQGSLPVAATMLSTRTSVVQQPQSRRMTVPGPTPPPTRRLLTDENMAPNSAPQDLISMRTSRRFSSAVTHRAVNGDEVPSSEIVLRSDADQRKWRNRALTVGIEAPPQSLPVPLQSPPPSRSPARSPPPSRSPVRSPQRTRSPVRSPQRTRSSERSLGQQAIARKRAENVATLSRRASVQYRPRPPFVPIRQDSDRTITLDGLDYQEVQPISFPSRRYSLTSDEERVLKAEDQFQTISPPPVPSPISTSPLSSLPTPLSSKEELARSDKIAELCELARMAPDFSLSTTSLEVRHSH</sequence>
<organism evidence="2 3">
    <name type="scientific">Pythium oligandrum</name>
    <name type="common">Mycoparasitic fungus</name>
    <dbReference type="NCBI Taxonomy" id="41045"/>
    <lineage>
        <taxon>Eukaryota</taxon>
        <taxon>Sar</taxon>
        <taxon>Stramenopiles</taxon>
        <taxon>Oomycota</taxon>
        <taxon>Peronosporomycetes</taxon>
        <taxon>Pythiales</taxon>
        <taxon>Pythiaceae</taxon>
        <taxon>Pythium</taxon>
    </lineage>
</organism>
<reference evidence="2" key="1">
    <citation type="submission" date="2019-03" db="EMBL/GenBank/DDBJ databases">
        <title>Long read genome sequence of the mycoparasitic Pythium oligandrum ATCC 38472 isolated from sugarbeet rhizosphere.</title>
        <authorList>
            <person name="Gaulin E."/>
        </authorList>
    </citation>
    <scope>NUCLEOTIDE SEQUENCE</scope>
    <source>
        <strain evidence="2">ATCC 38472_TT</strain>
    </source>
</reference>
<evidence type="ECO:0000313" key="3">
    <source>
        <dbReference type="Proteomes" id="UP000794436"/>
    </source>
</evidence>
<evidence type="ECO:0000313" key="2">
    <source>
        <dbReference type="EMBL" id="TMW64164.1"/>
    </source>
</evidence>
<feature type="region of interest" description="Disordered" evidence="1">
    <location>
        <begin position="652"/>
        <end position="684"/>
    </location>
</feature>
<feature type="compositionally biased region" description="Low complexity" evidence="1">
    <location>
        <begin position="552"/>
        <end position="570"/>
    </location>
</feature>
<dbReference type="AlphaFoldDB" id="A0A8K1CIF9"/>
<dbReference type="Gene3D" id="3.30.530.20">
    <property type="match status" value="1"/>
</dbReference>
<protein>
    <recommendedName>
        <fullName evidence="4">FYVE-type domain-containing protein</fullName>
    </recommendedName>
</protein>
<accession>A0A8K1CIF9</accession>
<dbReference type="InterPro" id="IPR052727">
    <property type="entry name" value="Rab4/Rab5_effector"/>
</dbReference>
<dbReference type="Proteomes" id="UP000794436">
    <property type="component" value="Unassembled WGS sequence"/>
</dbReference>
<dbReference type="OrthoDB" id="65062at2759"/>
<evidence type="ECO:0000256" key="1">
    <source>
        <dbReference type="SAM" id="MobiDB-lite"/>
    </source>
</evidence>
<gene>
    <name evidence="2" type="ORF">Poli38472_014281</name>
</gene>
<dbReference type="EMBL" id="SPLM01000041">
    <property type="protein sequence ID" value="TMW64164.1"/>
    <property type="molecule type" value="Genomic_DNA"/>
</dbReference>
<feature type="region of interest" description="Disordered" evidence="1">
    <location>
        <begin position="521"/>
        <end position="613"/>
    </location>
</feature>
<evidence type="ECO:0008006" key="4">
    <source>
        <dbReference type="Google" id="ProtNLM"/>
    </source>
</evidence>
<dbReference type="InterPro" id="IPR023393">
    <property type="entry name" value="START-like_dom_sf"/>
</dbReference>
<feature type="compositionally biased region" description="Pro residues" evidence="1">
    <location>
        <begin position="528"/>
        <end position="551"/>
    </location>
</feature>
<comment type="caution">
    <text evidence="2">The sequence shown here is derived from an EMBL/GenBank/DDBJ whole genome shotgun (WGS) entry which is preliminary data.</text>
</comment>
<keyword evidence="3" id="KW-1185">Reference proteome</keyword>
<name>A0A8K1CIF9_PYTOL</name>
<feature type="region of interest" description="Disordered" evidence="1">
    <location>
        <begin position="1"/>
        <end position="29"/>
    </location>
</feature>
<feature type="compositionally biased region" description="Low complexity" evidence="1">
    <location>
        <begin position="665"/>
        <end position="679"/>
    </location>
</feature>
<feature type="region of interest" description="Disordered" evidence="1">
    <location>
        <begin position="434"/>
        <end position="478"/>
    </location>
</feature>
<dbReference type="InterPro" id="IPR011011">
    <property type="entry name" value="Znf_FYVE_PHD"/>
</dbReference>
<proteinExistence type="predicted"/>
<dbReference type="PANTHER" id="PTHR13510:SF44">
    <property type="entry name" value="RABENOSYN-5"/>
    <property type="match status" value="1"/>
</dbReference>
<dbReference type="SUPFAM" id="SSF57903">
    <property type="entry name" value="FYVE/PHD zinc finger"/>
    <property type="match status" value="1"/>
</dbReference>
<dbReference type="PANTHER" id="PTHR13510">
    <property type="entry name" value="FYVE-FINGER-CONTAINING RAB5 EFFECTOR PROTEIN RABENOSYN-5-RELATED"/>
    <property type="match status" value="1"/>
</dbReference>